<comment type="subcellular location">
    <subcellularLocation>
        <location evidence="8">Cell membrane</location>
    </subcellularLocation>
</comment>
<dbReference type="Pfam" id="PF04413">
    <property type="entry name" value="Glycos_transf_N"/>
    <property type="match status" value="1"/>
</dbReference>
<dbReference type="EMBL" id="FSRA01000001">
    <property type="protein sequence ID" value="SIO15750.1"/>
    <property type="molecule type" value="Genomic_DNA"/>
</dbReference>
<keyword evidence="8" id="KW-1003">Cell membrane</keyword>
<sequence length="421" mass="48116">MGLSILFYNTGIRLYRFFLGLAAKLGGNKKAQLWLAGREDLWPGLEAAMKGNVPVVWVHAASLGEFEQGRPVLEELRRQYPGHRILLTFFSPSGYEVRKDYKGADYVCYLPLDTPENARRFLAAVQPRLAIFIKYEFWYHYLSGLKAGNVPVLLISGIFREKQIFFKWYGGLFRKLLKGMDQLFVQNEVSLTLLHNIGVRQVMLAGDTRFDRVWALRENPVVLPEIERFIKVPKVMVAGSTWEEDEKLLAEWWYGGAQDIRQMVLAPHEITEARLKGIEQLFPDAIRYSAFVKGETPKGKVLIIDNVGMLSALYRYSRVSYVGGGFGKEGIHNILEPATYAKPVIIGPVYQQFDEAVSLVQLRGAIVVANLNDLNRAIEALNDPYYHQQITEIASRFVEEHQGATNKIIHYIQEKRFLTRE</sequence>
<dbReference type="InterPro" id="IPR038107">
    <property type="entry name" value="Glycos_transf_N_sf"/>
</dbReference>
<dbReference type="InterPro" id="IPR039901">
    <property type="entry name" value="Kdotransferase"/>
</dbReference>
<evidence type="ECO:0000313" key="11">
    <source>
        <dbReference type="Proteomes" id="UP000185003"/>
    </source>
</evidence>
<evidence type="ECO:0000256" key="4">
    <source>
        <dbReference type="ARBA" id="ARBA00022679"/>
    </source>
</evidence>
<dbReference type="RefSeq" id="WP_074240199.1">
    <property type="nucleotide sequence ID" value="NZ_FSRA01000001.1"/>
</dbReference>
<feature type="active site" description="Proton acceptor" evidence="7">
    <location>
        <position position="65"/>
    </location>
</feature>
<dbReference type="PANTHER" id="PTHR42755:SF1">
    <property type="entry name" value="3-DEOXY-D-MANNO-OCTULOSONIC ACID TRANSFERASE, MITOCHONDRIAL-RELATED"/>
    <property type="match status" value="1"/>
</dbReference>
<comment type="pathway">
    <text evidence="1 8">Bacterial outer membrane biogenesis; LPS core biosynthesis.</text>
</comment>
<keyword evidence="4 8" id="KW-0808">Transferase</keyword>
<organism evidence="10 11">
    <name type="scientific">Chitinophaga niabensis</name>
    <dbReference type="NCBI Taxonomy" id="536979"/>
    <lineage>
        <taxon>Bacteria</taxon>
        <taxon>Pseudomonadati</taxon>
        <taxon>Bacteroidota</taxon>
        <taxon>Chitinophagia</taxon>
        <taxon>Chitinophagales</taxon>
        <taxon>Chitinophagaceae</taxon>
        <taxon>Chitinophaga</taxon>
    </lineage>
</organism>
<dbReference type="GO" id="GO:0005886">
    <property type="term" value="C:plasma membrane"/>
    <property type="evidence" value="ECO:0007669"/>
    <property type="project" value="UniProtKB-SubCell"/>
</dbReference>
<dbReference type="UniPathway" id="UPA00958"/>
<evidence type="ECO:0000256" key="5">
    <source>
        <dbReference type="ARBA" id="ARBA00031445"/>
    </source>
</evidence>
<keyword evidence="8" id="KW-0448">Lipopolysaccharide biosynthesis</keyword>
<dbReference type="STRING" id="536979.SAMN04488055_3223"/>
<dbReference type="Gene3D" id="3.40.50.11720">
    <property type="entry name" value="3-Deoxy-D-manno-octulosonic-acid transferase, N-terminal domain"/>
    <property type="match status" value="1"/>
</dbReference>
<evidence type="ECO:0000256" key="8">
    <source>
        <dbReference type="RuleBase" id="RU365103"/>
    </source>
</evidence>
<comment type="function">
    <text evidence="8">Involved in lipopolysaccharide (LPS) biosynthesis. Catalyzes the transfer of 3-deoxy-D-manno-octulosonate (Kdo) residue(s) from CMP-Kdo to lipid IV(A), the tetraacyldisaccharide-1,4'-bisphosphate precursor of lipid A.</text>
</comment>
<dbReference type="Proteomes" id="UP000185003">
    <property type="component" value="Unassembled WGS sequence"/>
</dbReference>
<evidence type="ECO:0000256" key="2">
    <source>
        <dbReference type="ARBA" id="ARBA00012621"/>
    </source>
</evidence>
<evidence type="ECO:0000256" key="7">
    <source>
        <dbReference type="PIRSR" id="PIRSR639901-1"/>
    </source>
</evidence>
<dbReference type="Gene3D" id="3.40.50.2000">
    <property type="entry name" value="Glycogen Phosphorylase B"/>
    <property type="match status" value="1"/>
</dbReference>
<accession>A0A1N6H7N5</accession>
<dbReference type="PANTHER" id="PTHR42755">
    <property type="entry name" value="3-DEOXY-MANNO-OCTULOSONATE CYTIDYLYLTRANSFERASE"/>
    <property type="match status" value="1"/>
</dbReference>
<evidence type="ECO:0000313" key="10">
    <source>
        <dbReference type="EMBL" id="SIO15750.1"/>
    </source>
</evidence>
<evidence type="ECO:0000256" key="1">
    <source>
        <dbReference type="ARBA" id="ARBA00004713"/>
    </source>
</evidence>
<proteinExistence type="inferred from homology"/>
<dbReference type="AlphaFoldDB" id="A0A1N6H7N5"/>
<protein>
    <recommendedName>
        <fullName evidence="3 8">3-deoxy-D-manno-octulosonic acid transferase</fullName>
        <shortName evidence="8">Kdo transferase</shortName>
        <ecNumber evidence="2 8">2.4.99.12</ecNumber>
    </recommendedName>
    <alternativeName>
        <fullName evidence="5 8">Lipid IV(A) 3-deoxy-D-manno-octulosonic acid transferase</fullName>
    </alternativeName>
</protein>
<keyword evidence="11" id="KW-1185">Reference proteome</keyword>
<evidence type="ECO:0000256" key="3">
    <source>
        <dbReference type="ARBA" id="ARBA00019077"/>
    </source>
</evidence>
<gene>
    <name evidence="10" type="ORF">SAMN04488055_3223</name>
</gene>
<dbReference type="GO" id="GO:0009244">
    <property type="term" value="P:lipopolysaccharide core region biosynthetic process"/>
    <property type="evidence" value="ECO:0007669"/>
    <property type="project" value="UniProtKB-UniRule"/>
</dbReference>
<dbReference type="GO" id="GO:0009245">
    <property type="term" value="P:lipid A biosynthetic process"/>
    <property type="evidence" value="ECO:0007669"/>
    <property type="project" value="TreeGrafter"/>
</dbReference>
<dbReference type="GO" id="GO:0043842">
    <property type="term" value="F:Kdo transferase activity"/>
    <property type="evidence" value="ECO:0007669"/>
    <property type="project" value="UniProtKB-EC"/>
</dbReference>
<comment type="similarity">
    <text evidence="8">Belongs to the glycosyltransferase group 1 family.</text>
</comment>
<feature type="domain" description="3-deoxy-D-manno-octulosonic-acid transferase N-terminal" evidence="9">
    <location>
        <begin position="50"/>
        <end position="211"/>
    </location>
</feature>
<evidence type="ECO:0000259" key="9">
    <source>
        <dbReference type="Pfam" id="PF04413"/>
    </source>
</evidence>
<keyword evidence="8" id="KW-0472">Membrane</keyword>
<evidence type="ECO:0000256" key="6">
    <source>
        <dbReference type="ARBA" id="ARBA00049183"/>
    </source>
</evidence>
<comment type="catalytic activity">
    <reaction evidence="6 8">
        <text>lipid IVA (E. coli) + CMP-3-deoxy-beta-D-manno-octulosonate = alpha-Kdo-(2-&gt;6)-lipid IVA (E. coli) + CMP + H(+)</text>
        <dbReference type="Rhea" id="RHEA:28066"/>
        <dbReference type="ChEBI" id="CHEBI:15378"/>
        <dbReference type="ChEBI" id="CHEBI:58603"/>
        <dbReference type="ChEBI" id="CHEBI:60364"/>
        <dbReference type="ChEBI" id="CHEBI:60377"/>
        <dbReference type="ChEBI" id="CHEBI:85987"/>
        <dbReference type="EC" id="2.4.99.12"/>
    </reaction>
</comment>
<dbReference type="OrthoDB" id="9789797at2"/>
<name>A0A1N6H7N5_9BACT</name>
<reference evidence="10 11" key="1">
    <citation type="submission" date="2016-11" db="EMBL/GenBank/DDBJ databases">
        <authorList>
            <person name="Jaros S."/>
            <person name="Januszkiewicz K."/>
            <person name="Wedrychowicz H."/>
        </authorList>
    </citation>
    <scope>NUCLEOTIDE SEQUENCE [LARGE SCALE GENOMIC DNA]</scope>
    <source>
        <strain evidence="10 11">DSM 24787</strain>
    </source>
</reference>
<dbReference type="InterPro" id="IPR007507">
    <property type="entry name" value="Glycos_transf_N"/>
</dbReference>
<dbReference type="EC" id="2.4.99.12" evidence="2 8"/>